<accession>A0ABU4HPW1</accession>
<protein>
    <recommendedName>
        <fullName evidence="4">Addiction module component</fullName>
    </recommendedName>
</protein>
<evidence type="ECO:0008006" key="4">
    <source>
        <dbReference type="Google" id="ProtNLM"/>
    </source>
</evidence>
<proteinExistence type="predicted"/>
<name>A0ABU4HPW1_9ACTN</name>
<feature type="region of interest" description="Disordered" evidence="1">
    <location>
        <begin position="1"/>
        <end position="28"/>
    </location>
</feature>
<reference evidence="3" key="1">
    <citation type="submission" date="2023-07" db="EMBL/GenBank/DDBJ databases">
        <title>Conexibacter stalactiti sp. nov., isolated from stalactites in a lava cave and emended description of the genus Conexibacter.</title>
        <authorList>
            <person name="Lee S.D."/>
        </authorList>
    </citation>
    <scope>NUCLEOTIDE SEQUENCE [LARGE SCALE GENOMIC DNA]</scope>
    <source>
        <strain evidence="3">KCTC 39840</strain>
    </source>
</reference>
<organism evidence="2 3">
    <name type="scientific">Conexibacter stalactiti</name>
    <dbReference type="NCBI Taxonomy" id="1940611"/>
    <lineage>
        <taxon>Bacteria</taxon>
        <taxon>Bacillati</taxon>
        <taxon>Actinomycetota</taxon>
        <taxon>Thermoleophilia</taxon>
        <taxon>Solirubrobacterales</taxon>
        <taxon>Conexibacteraceae</taxon>
        <taxon>Conexibacter</taxon>
    </lineage>
</organism>
<evidence type="ECO:0000313" key="3">
    <source>
        <dbReference type="Proteomes" id="UP001284601"/>
    </source>
</evidence>
<gene>
    <name evidence="2" type="ORF">R7226_13120</name>
</gene>
<evidence type="ECO:0000256" key="1">
    <source>
        <dbReference type="SAM" id="MobiDB-lite"/>
    </source>
</evidence>
<keyword evidence="3" id="KW-1185">Reference proteome</keyword>
<sequence>MDPGQNPRHDPVRWMLGNAPIDDEPETEEERRAVAEVRADRARGIEPIPFEEIKAEFGL</sequence>
<dbReference type="Proteomes" id="UP001284601">
    <property type="component" value="Unassembled WGS sequence"/>
</dbReference>
<dbReference type="RefSeq" id="WP_318597622.1">
    <property type="nucleotide sequence ID" value="NZ_JAWSTH010000030.1"/>
</dbReference>
<comment type="caution">
    <text evidence="2">The sequence shown here is derived from an EMBL/GenBank/DDBJ whole genome shotgun (WGS) entry which is preliminary data.</text>
</comment>
<dbReference type="EMBL" id="JAWSTH010000030">
    <property type="protein sequence ID" value="MDW5595284.1"/>
    <property type="molecule type" value="Genomic_DNA"/>
</dbReference>
<evidence type="ECO:0000313" key="2">
    <source>
        <dbReference type="EMBL" id="MDW5595284.1"/>
    </source>
</evidence>